<evidence type="ECO:0000259" key="2">
    <source>
        <dbReference type="Pfam" id="PF02627"/>
    </source>
</evidence>
<comment type="caution">
    <text evidence="3">The sequence shown here is derived from an EMBL/GenBank/DDBJ whole genome shotgun (WGS) entry which is preliminary data.</text>
</comment>
<dbReference type="PANTHER" id="PTHR35446">
    <property type="entry name" value="SI:CH211-175M2.5"/>
    <property type="match status" value="1"/>
</dbReference>
<evidence type="ECO:0000313" key="3">
    <source>
        <dbReference type="EMBL" id="MDR7345834.1"/>
    </source>
</evidence>
<gene>
    <name evidence="3" type="ORF">J2S62_000091</name>
</gene>
<organism evidence="3 4">
    <name type="scientific">Enteractinococcus fodinae</name>
    <dbReference type="NCBI Taxonomy" id="684663"/>
    <lineage>
        <taxon>Bacteria</taxon>
        <taxon>Bacillati</taxon>
        <taxon>Actinomycetota</taxon>
        <taxon>Actinomycetes</taxon>
        <taxon>Micrococcales</taxon>
        <taxon>Micrococcaceae</taxon>
    </lineage>
</organism>
<evidence type="ECO:0000313" key="4">
    <source>
        <dbReference type="Proteomes" id="UP001183794"/>
    </source>
</evidence>
<dbReference type="NCBIfam" id="TIGR01926">
    <property type="entry name" value="peroxid_rel"/>
    <property type="match status" value="1"/>
</dbReference>
<dbReference type="Gene3D" id="1.20.1290.10">
    <property type="entry name" value="AhpD-like"/>
    <property type="match status" value="1"/>
</dbReference>
<dbReference type="Pfam" id="PF02627">
    <property type="entry name" value="CMD"/>
    <property type="match status" value="1"/>
</dbReference>
<dbReference type="InterPro" id="IPR004675">
    <property type="entry name" value="AhpD_core"/>
</dbReference>
<dbReference type="Proteomes" id="UP001183794">
    <property type="component" value="Unassembled WGS sequence"/>
</dbReference>
<feature type="domain" description="Carboxymuconolactone decarboxylase-like" evidence="2">
    <location>
        <begin position="61"/>
        <end position="133"/>
    </location>
</feature>
<keyword evidence="4" id="KW-1185">Reference proteome</keyword>
<dbReference type="EMBL" id="JAVDYJ010000001">
    <property type="protein sequence ID" value="MDR7345834.1"/>
    <property type="molecule type" value="Genomic_DNA"/>
</dbReference>
<protein>
    <submittedName>
        <fullName evidence="3">Alkylhydroperoxidase domain protein</fullName>
    </submittedName>
</protein>
<dbReference type="PANTHER" id="PTHR35446:SF2">
    <property type="entry name" value="CARBOXYMUCONOLACTONE DECARBOXYLASE-LIKE DOMAIN-CONTAINING PROTEIN"/>
    <property type="match status" value="1"/>
</dbReference>
<dbReference type="NCBIfam" id="TIGR00778">
    <property type="entry name" value="ahpD_dom"/>
    <property type="match status" value="1"/>
</dbReference>
<dbReference type="InterPro" id="IPR010195">
    <property type="entry name" value="Uncharacterised_peroxidase-rel"/>
</dbReference>
<evidence type="ECO:0000256" key="1">
    <source>
        <dbReference type="SAM" id="MobiDB-lite"/>
    </source>
</evidence>
<dbReference type="RefSeq" id="WP_310170016.1">
    <property type="nucleotide sequence ID" value="NZ_BAABHE010000002.1"/>
</dbReference>
<dbReference type="SUPFAM" id="SSF69118">
    <property type="entry name" value="AhpD-like"/>
    <property type="match status" value="1"/>
</dbReference>
<proteinExistence type="predicted"/>
<dbReference type="InterPro" id="IPR029032">
    <property type="entry name" value="AhpD-like"/>
</dbReference>
<feature type="region of interest" description="Disordered" evidence="1">
    <location>
        <begin position="1"/>
        <end position="20"/>
    </location>
</feature>
<dbReference type="InterPro" id="IPR003779">
    <property type="entry name" value="CMD-like"/>
</dbReference>
<dbReference type="InterPro" id="IPR023923">
    <property type="entry name" value="AhpD_Avi7169"/>
</dbReference>
<accession>A0ABU2B0D1</accession>
<dbReference type="NCBIfam" id="TIGR04030">
    <property type="entry name" value="perox_Avi_7169"/>
    <property type="match status" value="1"/>
</dbReference>
<reference evidence="3 4" key="1">
    <citation type="submission" date="2023-07" db="EMBL/GenBank/DDBJ databases">
        <title>Sequencing the genomes of 1000 actinobacteria strains.</title>
        <authorList>
            <person name="Klenk H.-P."/>
        </authorList>
    </citation>
    <scope>NUCLEOTIDE SEQUENCE [LARGE SCALE GENOMIC DNA]</scope>
    <source>
        <strain evidence="3 4">DSM 22966</strain>
    </source>
</reference>
<sequence>MSDTPARTESQRPEGFTQDSLGWEPWLAPVAEVDLTEEQRAALIGQFRLKSPYFRLLVRNPDALEARTLTDQDIFYNVTTGLPRAEREIAASAASRVNGCVYCASVHTARATKESGRRDDVQKLLDEGVEADLGQPWSAIAQASAALTETPSQFDAEHIEALSQAGLDDADIVDVINGAAFFNWANRLMLSLGEPTQHQRREG</sequence>
<name>A0ABU2B0D1_9MICC</name>